<dbReference type="Pfam" id="PF03060">
    <property type="entry name" value="NMO"/>
    <property type="match status" value="1"/>
</dbReference>
<dbReference type="PANTHER" id="PTHR42747:SF3">
    <property type="entry name" value="NITRONATE MONOOXYGENASE-RELATED"/>
    <property type="match status" value="1"/>
</dbReference>
<evidence type="ECO:0000256" key="8">
    <source>
        <dbReference type="ARBA" id="ARBA00022741"/>
    </source>
</evidence>
<evidence type="ECO:0000256" key="2">
    <source>
        <dbReference type="ARBA" id="ARBA00003535"/>
    </source>
</evidence>
<dbReference type="RefSeq" id="WP_038242827.1">
    <property type="nucleotide sequence ID" value="NZ_BNER01000003.1"/>
</dbReference>
<dbReference type="InterPro" id="IPR004136">
    <property type="entry name" value="NMO"/>
</dbReference>
<keyword evidence="9" id="KW-0560">Oxidoreductase</keyword>
<dbReference type="EMBL" id="CCDP010000001">
    <property type="protein sequence ID" value="CDQ38842.1"/>
    <property type="molecule type" value="Genomic_DNA"/>
</dbReference>
<dbReference type="FunFam" id="3.20.20.70:FF:000154">
    <property type="entry name" value="Probable nitronate monooxygenase"/>
    <property type="match status" value="1"/>
</dbReference>
<evidence type="ECO:0000256" key="5">
    <source>
        <dbReference type="ARBA" id="ARBA00022575"/>
    </source>
</evidence>
<evidence type="ECO:0000256" key="4">
    <source>
        <dbReference type="ARBA" id="ARBA00013457"/>
    </source>
</evidence>
<keyword evidence="14" id="KW-1185">Reference proteome</keyword>
<reference evidence="14" key="2">
    <citation type="submission" date="2014-05" db="EMBL/GenBank/DDBJ databases">
        <title>Draft genome sequence of Virgibacillus massiliensis Vm-5.</title>
        <authorList>
            <person name="Khelaifia S."/>
            <person name="Croce O."/>
            <person name="Lagier J.C."/>
            <person name="Raoult D."/>
        </authorList>
    </citation>
    <scope>NUCLEOTIDE SEQUENCE [LARGE SCALE GENOMIC DNA]</scope>
    <source>
        <strain evidence="14">Vm-5</strain>
    </source>
</reference>
<dbReference type="eggNOG" id="COG2070">
    <property type="taxonomic scope" value="Bacteria"/>
</dbReference>
<dbReference type="GO" id="GO:0009636">
    <property type="term" value="P:response to toxic substance"/>
    <property type="evidence" value="ECO:0007669"/>
    <property type="project" value="UniProtKB-KW"/>
</dbReference>
<protein>
    <recommendedName>
        <fullName evidence="4">Probable nitronate monooxygenase</fullName>
    </recommendedName>
    <alternativeName>
        <fullName evidence="11">Propionate 3-nitronate monooxygenase</fullName>
    </alternativeName>
</protein>
<dbReference type="GO" id="GO:0000166">
    <property type="term" value="F:nucleotide binding"/>
    <property type="evidence" value="ECO:0007669"/>
    <property type="project" value="UniProtKB-KW"/>
</dbReference>
<evidence type="ECO:0000313" key="14">
    <source>
        <dbReference type="Proteomes" id="UP000028875"/>
    </source>
</evidence>
<name>A0A024Q980_9BACI</name>
<keyword evidence="7" id="KW-0288">FMN</keyword>
<dbReference type="CDD" id="cd04730">
    <property type="entry name" value="NPD_like"/>
    <property type="match status" value="1"/>
</dbReference>
<dbReference type="Proteomes" id="UP000028875">
    <property type="component" value="Unassembled WGS sequence"/>
</dbReference>
<evidence type="ECO:0000313" key="13">
    <source>
        <dbReference type="EMBL" id="CDQ38842.1"/>
    </source>
</evidence>
<dbReference type="AlphaFoldDB" id="A0A024Q980"/>
<reference evidence="13 14" key="1">
    <citation type="submission" date="2014-03" db="EMBL/GenBank/DDBJ databases">
        <authorList>
            <person name="Urmite Genomes U."/>
        </authorList>
    </citation>
    <scope>NUCLEOTIDE SEQUENCE [LARGE SCALE GENOMIC DNA]</scope>
    <source>
        <strain evidence="13 14">Vm-5</strain>
    </source>
</reference>
<evidence type="ECO:0000256" key="7">
    <source>
        <dbReference type="ARBA" id="ARBA00022643"/>
    </source>
</evidence>
<evidence type="ECO:0000256" key="9">
    <source>
        <dbReference type="ARBA" id="ARBA00023002"/>
    </source>
</evidence>
<dbReference type="OrthoDB" id="9778912at2"/>
<dbReference type="GO" id="GO:0018580">
    <property type="term" value="F:nitronate monooxygenase activity"/>
    <property type="evidence" value="ECO:0007669"/>
    <property type="project" value="InterPro"/>
</dbReference>
<evidence type="ECO:0000256" key="3">
    <source>
        <dbReference type="ARBA" id="ARBA00009881"/>
    </source>
</evidence>
<dbReference type="STRING" id="1462526.BN990_01117"/>
<evidence type="ECO:0000256" key="6">
    <source>
        <dbReference type="ARBA" id="ARBA00022630"/>
    </source>
</evidence>
<keyword evidence="8" id="KW-0547">Nucleotide-binding</keyword>
<keyword evidence="6" id="KW-0285">Flavoprotein</keyword>
<dbReference type="Gene3D" id="3.20.20.70">
    <property type="entry name" value="Aldolase class I"/>
    <property type="match status" value="1"/>
</dbReference>
<evidence type="ECO:0000256" key="12">
    <source>
        <dbReference type="ARBA" id="ARBA00049401"/>
    </source>
</evidence>
<comment type="caution">
    <text evidence="13">The sequence shown here is derived from an EMBL/GenBank/DDBJ whole genome shotgun (WGS) entry which is preliminary data.</text>
</comment>
<comment type="function">
    <text evidence="2">Nitronate monooxygenase that uses molecular oxygen to catalyze the oxidative denitrification of alkyl nitronates. Acts on propionate 3-nitronate (P3N), the presumed physiological substrate. Probably functions in the detoxification of P3N, a metabolic poison produced by plants and fungi as a defense mechanism.</text>
</comment>
<sequence>MWYRSEITKKLGVQYPIIQAGMAGGVTTPELVAAVSNSGALGTLGAGYMTPETMQQAIKQIKQLTDQPFAVNLFIPEIPNVDTEAINQANEWLRPYREALQLTKPEVKQPSSSNYEKQLEILLQEGVPICSFTFGVPDKETIQKLKQHHLLLIGTATTVQEAMINEVNGMDMVVMQGSEAGGHRGTFLGEFEDAMIGTMALVPQAVDQVSIPVIAAGGIMDGRGILAALTLGAQAVQMGTAFLTCLESGAKKQHKEAILHTTEEQPVITSAFSGKPARGIKNQFITEMAAYEKDLPSYPIQNALTKEIRREAANQNRPEWMHLWSGQGPRLSRQQAAGEMISKWILQIDERIK</sequence>
<organism evidence="13 14">
    <name type="scientific">Virgibacillus massiliensis</name>
    <dbReference type="NCBI Taxonomy" id="1462526"/>
    <lineage>
        <taxon>Bacteria</taxon>
        <taxon>Bacillati</taxon>
        <taxon>Bacillota</taxon>
        <taxon>Bacilli</taxon>
        <taxon>Bacillales</taxon>
        <taxon>Bacillaceae</taxon>
        <taxon>Virgibacillus</taxon>
    </lineage>
</organism>
<dbReference type="PANTHER" id="PTHR42747">
    <property type="entry name" value="NITRONATE MONOOXYGENASE-RELATED"/>
    <property type="match status" value="1"/>
</dbReference>
<evidence type="ECO:0000256" key="11">
    <source>
        <dbReference type="ARBA" id="ARBA00031155"/>
    </source>
</evidence>
<comment type="similarity">
    <text evidence="3">Belongs to the nitronate monooxygenase family. NMO class I subfamily.</text>
</comment>
<comment type="cofactor">
    <cofactor evidence="1">
        <name>FMN</name>
        <dbReference type="ChEBI" id="CHEBI:58210"/>
    </cofactor>
</comment>
<gene>
    <name evidence="13" type="ORF">BN990_01117</name>
</gene>
<keyword evidence="10 13" id="KW-0503">Monooxygenase</keyword>
<dbReference type="SUPFAM" id="SSF51412">
    <property type="entry name" value="Inosine monophosphate dehydrogenase (IMPDH)"/>
    <property type="match status" value="1"/>
</dbReference>
<accession>A0A024Q980</accession>
<dbReference type="InterPro" id="IPR013785">
    <property type="entry name" value="Aldolase_TIM"/>
</dbReference>
<evidence type="ECO:0000256" key="1">
    <source>
        <dbReference type="ARBA" id="ARBA00001917"/>
    </source>
</evidence>
<keyword evidence="5" id="KW-0216">Detoxification</keyword>
<comment type="catalytic activity">
    <reaction evidence="12">
        <text>3 propionate 3-nitronate + 3 O2 + H2O = 3 3-oxopropanoate + 2 nitrate + nitrite + H2O2 + 3 H(+)</text>
        <dbReference type="Rhea" id="RHEA:57332"/>
        <dbReference type="ChEBI" id="CHEBI:15377"/>
        <dbReference type="ChEBI" id="CHEBI:15378"/>
        <dbReference type="ChEBI" id="CHEBI:15379"/>
        <dbReference type="ChEBI" id="CHEBI:16240"/>
        <dbReference type="ChEBI" id="CHEBI:16301"/>
        <dbReference type="ChEBI" id="CHEBI:17632"/>
        <dbReference type="ChEBI" id="CHEBI:33190"/>
        <dbReference type="ChEBI" id="CHEBI:136067"/>
    </reaction>
</comment>
<proteinExistence type="inferred from homology"/>
<evidence type="ECO:0000256" key="10">
    <source>
        <dbReference type="ARBA" id="ARBA00023033"/>
    </source>
</evidence>